<evidence type="ECO:0000256" key="1">
    <source>
        <dbReference type="SAM" id="SignalP"/>
    </source>
</evidence>
<keyword evidence="3" id="KW-1185">Reference proteome</keyword>
<reference evidence="2 3" key="1">
    <citation type="journal article" date="2018" name="Science">
        <title>The opium poppy genome and morphinan production.</title>
        <authorList>
            <person name="Guo L."/>
            <person name="Winzer T."/>
            <person name="Yang X."/>
            <person name="Li Y."/>
            <person name="Ning Z."/>
            <person name="He Z."/>
            <person name="Teodor R."/>
            <person name="Lu Y."/>
            <person name="Bowser T.A."/>
            <person name="Graham I.A."/>
            <person name="Ye K."/>
        </authorList>
    </citation>
    <scope>NUCLEOTIDE SEQUENCE [LARGE SCALE GENOMIC DNA]</scope>
    <source>
        <strain evidence="3">cv. HN1</strain>
        <tissue evidence="2">Leaves</tissue>
    </source>
</reference>
<organism evidence="2 3">
    <name type="scientific">Papaver somniferum</name>
    <name type="common">Opium poppy</name>
    <dbReference type="NCBI Taxonomy" id="3469"/>
    <lineage>
        <taxon>Eukaryota</taxon>
        <taxon>Viridiplantae</taxon>
        <taxon>Streptophyta</taxon>
        <taxon>Embryophyta</taxon>
        <taxon>Tracheophyta</taxon>
        <taxon>Spermatophyta</taxon>
        <taxon>Magnoliopsida</taxon>
        <taxon>Ranunculales</taxon>
        <taxon>Papaveraceae</taxon>
        <taxon>Papaveroideae</taxon>
        <taxon>Papaver</taxon>
    </lineage>
</organism>
<sequence length="71" mass="7695">MVMFNLTTLLTISLFLLICLSNESCNSEGIALEVPNMCIRLSFVDTVMQISSLVGVLDLSGGSLRTLLSKQ</sequence>
<dbReference type="Proteomes" id="UP000316621">
    <property type="component" value="Chromosome 4"/>
</dbReference>
<dbReference type="EMBL" id="CM010718">
    <property type="protein sequence ID" value="RZC58890.1"/>
    <property type="molecule type" value="Genomic_DNA"/>
</dbReference>
<accession>A0A4Y7JFV2</accession>
<feature type="chain" id="PRO_5021314574" evidence="1">
    <location>
        <begin position="22"/>
        <end position="71"/>
    </location>
</feature>
<name>A0A4Y7JFV2_PAPSO</name>
<keyword evidence="1" id="KW-0732">Signal</keyword>
<protein>
    <submittedName>
        <fullName evidence="2">Uncharacterized protein</fullName>
    </submittedName>
</protein>
<feature type="signal peptide" evidence="1">
    <location>
        <begin position="1"/>
        <end position="21"/>
    </location>
</feature>
<dbReference type="AlphaFoldDB" id="A0A4Y7JFV2"/>
<evidence type="ECO:0000313" key="2">
    <source>
        <dbReference type="EMBL" id="RZC58890.1"/>
    </source>
</evidence>
<gene>
    <name evidence="2" type="ORF">C5167_006193</name>
</gene>
<dbReference type="Gramene" id="RZC58890">
    <property type="protein sequence ID" value="RZC58890"/>
    <property type="gene ID" value="C5167_006193"/>
</dbReference>
<proteinExistence type="predicted"/>
<evidence type="ECO:0000313" key="3">
    <source>
        <dbReference type="Proteomes" id="UP000316621"/>
    </source>
</evidence>